<keyword evidence="5 11" id="KW-0067">ATP-binding</keyword>
<evidence type="ECO:0000256" key="4">
    <source>
        <dbReference type="ARBA" id="ARBA00022741"/>
    </source>
</evidence>
<evidence type="ECO:0000259" key="9">
    <source>
        <dbReference type="PROSITE" id="PS50893"/>
    </source>
</evidence>
<dbReference type="EMBL" id="FQUP01000003">
    <property type="protein sequence ID" value="SHG10536.1"/>
    <property type="molecule type" value="Genomic_DNA"/>
</dbReference>
<dbReference type="Gene3D" id="3.40.50.300">
    <property type="entry name" value="P-loop containing nucleotide triphosphate hydrolases"/>
    <property type="match status" value="1"/>
</dbReference>
<dbReference type="GO" id="GO:0140359">
    <property type="term" value="F:ABC-type transporter activity"/>
    <property type="evidence" value="ECO:0007669"/>
    <property type="project" value="InterPro"/>
</dbReference>
<sequence>MKLLWPLILRRAPGFLLALALSVLTLAAGAGLLGVSGWFLTGAALAGTAVAFELFAPSSAVRGLSFLRIGARYGERMTGHAVTLAMLSELRSTLFARLIPLVPMKGVAGRTGDFVARLTADIEALDMVMLQAVLPLLTACTAAAGLALMLWLTLPEAVPVGVAGFALTALAVPLALVLGGRRIGAATVSASSDLRVAALDGIDGHGDLVALGATEAGMERFNAAAAQLRVARLAEARRVALGPALAQLGAGLTMAATLWLGLEALASDRISGPILTGVLLAILGLFEVTGPILRGAGRIGSALAASRRVSEIVTTRPLIRDPLAPARLPGEGPLVIDHVSYGYGIDRPVLTDVSFTAQPGERIAILGASGSGKSTLLGLITRLDDVNAGAIRFGGIDIRDATLADLHDHIALLTQDAPVFIGTVRDNLRIGSPFADDATLYTALGNARLAEFVRGLPQGLDTWLGESGATLSAGQARRLCLARTLLSPARLILLDEPTAGLDGATEAEFLGDLLTATEGRTLVVATHAALPRAAVDRVVRFEDGRLVETERR</sequence>
<dbReference type="GO" id="GO:0034040">
    <property type="term" value="F:ATPase-coupled lipid transmembrane transporter activity"/>
    <property type="evidence" value="ECO:0007669"/>
    <property type="project" value="TreeGrafter"/>
</dbReference>
<keyword evidence="12" id="KW-1185">Reference proteome</keyword>
<evidence type="ECO:0000313" key="12">
    <source>
        <dbReference type="Proteomes" id="UP000184485"/>
    </source>
</evidence>
<dbReference type="GO" id="GO:0005886">
    <property type="term" value="C:plasma membrane"/>
    <property type="evidence" value="ECO:0007669"/>
    <property type="project" value="UniProtKB-SubCell"/>
</dbReference>
<feature type="transmembrane region" description="Helical" evidence="8">
    <location>
        <begin position="158"/>
        <end position="178"/>
    </location>
</feature>
<dbReference type="GO" id="GO:0034775">
    <property type="term" value="P:glutathione transmembrane transport"/>
    <property type="evidence" value="ECO:0007669"/>
    <property type="project" value="InterPro"/>
</dbReference>
<feature type="domain" description="ABC transporter" evidence="9">
    <location>
        <begin position="334"/>
        <end position="552"/>
    </location>
</feature>
<dbReference type="Gene3D" id="1.20.1560.10">
    <property type="entry name" value="ABC transporter type 1, transmembrane domain"/>
    <property type="match status" value="1"/>
</dbReference>
<dbReference type="NCBIfam" id="TIGR02868">
    <property type="entry name" value="CydC"/>
    <property type="match status" value="1"/>
</dbReference>
<dbReference type="Proteomes" id="UP000184485">
    <property type="component" value="Unassembled WGS sequence"/>
</dbReference>
<keyword evidence="6 8" id="KW-1133">Transmembrane helix</keyword>
<proteinExistence type="inferred from homology"/>
<dbReference type="PROSITE" id="PS00211">
    <property type="entry name" value="ABC_TRANSPORTER_1"/>
    <property type="match status" value="1"/>
</dbReference>
<evidence type="ECO:0000256" key="5">
    <source>
        <dbReference type="ARBA" id="ARBA00022840"/>
    </source>
</evidence>
<reference evidence="11 12" key="1">
    <citation type="submission" date="2016-11" db="EMBL/GenBank/DDBJ databases">
        <authorList>
            <person name="Jaros S."/>
            <person name="Januszkiewicz K."/>
            <person name="Wedrychowicz H."/>
        </authorList>
    </citation>
    <scope>NUCLEOTIDE SEQUENCE [LARGE SCALE GENOMIC DNA]</scope>
    <source>
        <strain evidence="11 12">DSM 19436</strain>
    </source>
</reference>
<dbReference type="PROSITE" id="PS50929">
    <property type="entry name" value="ABC_TM1F"/>
    <property type="match status" value="1"/>
</dbReference>
<dbReference type="OrthoDB" id="5288404at2"/>
<comment type="similarity">
    <text evidence="2">Belongs to the ABC transporter superfamily.</text>
</comment>
<dbReference type="RefSeq" id="WP_073055401.1">
    <property type="nucleotide sequence ID" value="NZ_FQUP01000003.1"/>
</dbReference>
<dbReference type="GO" id="GO:0045454">
    <property type="term" value="P:cell redox homeostasis"/>
    <property type="evidence" value="ECO:0007669"/>
    <property type="project" value="InterPro"/>
</dbReference>
<feature type="transmembrane region" description="Helical" evidence="8">
    <location>
        <begin position="37"/>
        <end position="56"/>
    </location>
</feature>
<dbReference type="PANTHER" id="PTHR24221:SF654">
    <property type="entry name" value="ATP-BINDING CASSETTE SUB-FAMILY B MEMBER 6"/>
    <property type="match status" value="1"/>
</dbReference>
<dbReference type="AlphaFoldDB" id="A0A1M5H3S2"/>
<dbReference type="InterPro" id="IPR003439">
    <property type="entry name" value="ABC_transporter-like_ATP-bd"/>
</dbReference>
<dbReference type="InterPro" id="IPR036640">
    <property type="entry name" value="ABC1_TM_sf"/>
</dbReference>
<dbReference type="InterPro" id="IPR014223">
    <property type="entry name" value="ABC_CydC/D"/>
</dbReference>
<keyword evidence="3 8" id="KW-0812">Transmembrane</keyword>
<dbReference type="SUPFAM" id="SSF90123">
    <property type="entry name" value="ABC transporter transmembrane region"/>
    <property type="match status" value="1"/>
</dbReference>
<dbReference type="SMART" id="SM00382">
    <property type="entry name" value="AAA"/>
    <property type="match status" value="1"/>
</dbReference>
<feature type="transmembrane region" description="Helical" evidence="8">
    <location>
        <begin position="132"/>
        <end position="152"/>
    </location>
</feature>
<evidence type="ECO:0000256" key="3">
    <source>
        <dbReference type="ARBA" id="ARBA00022692"/>
    </source>
</evidence>
<feature type="transmembrane region" description="Helical" evidence="8">
    <location>
        <begin position="239"/>
        <end position="262"/>
    </location>
</feature>
<accession>A0A1M5H3S2</accession>
<dbReference type="InterPro" id="IPR017871">
    <property type="entry name" value="ABC_transporter-like_CS"/>
</dbReference>
<keyword evidence="7 8" id="KW-0472">Membrane</keyword>
<dbReference type="STRING" id="1122133.SAMN02745157_3616"/>
<organism evidence="11 12">
    <name type="scientific">Kaistia soli DSM 19436</name>
    <dbReference type="NCBI Taxonomy" id="1122133"/>
    <lineage>
        <taxon>Bacteria</taxon>
        <taxon>Pseudomonadati</taxon>
        <taxon>Pseudomonadota</taxon>
        <taxon>Alphaproteobacteria</taxon>
        <taxon>Hyphomicrobiales</taxon>
        <taxon>Kaistiaceae</taxon>
        <taxon>Kaistia</taxon>
    </lineage>
</organism>
<feature type="transmembrane region" description="Helical" evidence="8">
    <location>
        <begin position="274"/>
        <end position="293"/>
    </location>
</feature>
<evidence type="ECO:0000256" key="7">
    <source>
        <dbReference type="ARBA" id="ARBA00023136"/>
    </source>
</evidence>
<dbReference type="InterPro" id="IPR027417">
    <property type="entry name" value="P-loop_NTPase"/>
</dbReference>
<keyword evidence="4" id="KW-0547">Nucleotide-binding</keyword>
<dbReference type="InterPro" id="IPR011527">
    <property type="entry name" value="ABC1_TM_dom"/>
</dbReference>
<evidence type="ECO:0000256" key="1">
    <source>
        <dbReference type="ARBA" id="ARBA00004651"/>
    </source>
</evidence>
<protein>
    <submittedName>
        <fullName evidence="11">ATP-binding cassette, subfamily C, CydC</fullName>
    </submittedName>
</protein>
<evidence type="ECO:0000256" key="2">
    <source>
        <dbReference type="ARBA" id="ARBA00005417"/>
    </source>
</evidence>
<dbReference type="PANTHER" id="PTHR24221">
    <property type="entry name" value="ATP-BINDING CASSETTE SUB-FAMILY B"/>
    <property type="match status" value="1"/>
</dbReference>
<dbReference type="GO" id="GO:0005524">
    <property type="term" value="F:ATP binding"/>
    <property type="evidence" value="ECO:0007669"/>
    <property type="project" value="UniProtKB-KW"/>
</dbReference>
<dbReference type="Pfam" id="PF00005">
    <property type="entry name" value="ABC_tran"/>
    <property type="match status" value="1"/>
</dbReference>
<evidence type="ECO:0000256" key="8">
    <source>
        <dbReference type="SAM" id="Phobius"/>
    </source>
</evidence>
<dbReference type="GO" id="GO:0016887">
    <property type="term" value="F:ATP hydrolysis activity"/>
    <property type="evidence" value="ECO:0007669"/>
    <property type="project" value="InterPro"/>
</dbReference>
<evidence type="ECO:0000313" key="11">
    <source>
        <dbReference type="EMBL" id="SHG10536.1"/>
    </source>
</evidence>
<evidence type="ECO:0000256" key="6">
    <source>
        <dbReference type="ARBA" id="ARBA00022989"/>
    </source>
</evidence>
<evidence type="ECO:0000259" key="10">
    <source>
        <dbReference type="PROSITE" id="PS50929"/>
    </source>
</evidence>
<gene>
    <name evidence="11" type="ORF">SAMN02745157_3616</name>
</gene>
<feature type="domain" description="ABC transmembrane type-1" evidence="10">
    <location>
        <begin position="16"/>
        <end position="301"/>
    </location>
</feature>
<dbReference type="InterPro" id="IPR039421">
    <property type="entry name" value="Type_1_exporter"/>
</dbReference>
<dbReference type="PROSITE" id="PS50893">
    <property type="entry name" value="ABC_TRANSPORTER_2"/>
    <property type="match status" value="1"/>
</dbReference>
<name>A0A1M5H3S2_9HYPH</name>
<dbReference type="InterPro" id="IPR003593">
    <property type="entry name" value="AAA+_ATPase"/>
</dbReference>
<dbReference type="SUPFAM" id="SSF52540">
    <property type="entry name" value="P-loop containing nucleoside triphosphate hydrolases"/>
    <property type="match status" value="1"/>
</dbReference>
<comment type="subcellular location">
    <subcellularLocation>
        <location evidence="1">Cell membrane</location>
        <topology evidence="1">Multi-pass membrane protein</topology>
    </subcellularLocation>
</comment>